<organism evidence="3 4">
    <name type="scientific">Ruminococcus bromii</name>
    <dbReference type="NCBI Taxonomy" id="40518"/>
    <lineage>
        <taxon>Bacteria</taxon>
        <taxon>Bacillati</taxon>
        <taxon>Bacillota</taxon>
        <taxon>Clostridia</taxon>
        <taxon>Eubacteriales</taxon>
        <taxon>Oscillospiraceae</taxon>
        <taxon>Ruminococcus</taxon>
    </lineage>
</organism>
<keyword evidence="3" id="KW-0378">Hydrolase</keyword>
<dbReference type="EMBL" id="SNUZ01000007">
    <property type="protein sequence ID" value="MCL3787535.1"/>
    <property type="molecule type" value="Genomic_DNA"/>
</dbReference>
<reference evidence="3 4" key="1">
    <citation type="submission" date="2019-03" db="EMBL/GenBank/DDBJ databases">
        <authorList>
            <person name="Molinero N."/>
            <person name="Sanchez B."/>
            <person name="Walker A."/>
            <person name="Duncan S."/>
            <person name="Delgado S."/>
            <person name="Margolles A."/>
        </authorList>
    </citation>
    <scope>NUCLEOTIDE SEQUENCE [LARGE SCALE GENOMIC DNA]</scope>
    <source>
        <strain evidence="3 4">IPLA60002</strain>
    </source>
</reference>
<comment type="caution">
    <text evidence="3">The sequence shown here is derived from an EMBL/GenBank/DDBJ whole genome shotgun (WGS) entry which is preliminary data.</text>
</comment>
<keyword evidence="1" id="KW-0472">Membrane</keyword>
<evidence type="ECO:0000259" key="2">
    <source>
        <dbReference type="Pfam" id="PF02517"/>
    </source>
</evidence>
<dbReference type="Proteomes" id="UP001056693">
    <property type="component" value="Unassembled WGS sequence"/>
</dbReference>
<dbReference type="GO" id="GO:0008237">
    <property type="term" value="F:metallopeptidase activity"/>
    <property type="evidence" value="ECO:0007669"/>
    <property type="project" value="UniProtKB-KW"/>
</dbReference>
<feature type="transmembrane region" description="Helical" evidence="1">
    <location>
        <begin position="87"/>
        <end position="111"/>
    </location>
</feature>
<evidence type="ECO:0000256" key="1">
    <source>
        <dbReference type="SAM" id="Phobius"/>
    </source>
</evidence>
<proteinExistence type="predicted"/>
<keyword evidence="3" id="KW-0645">Protease</keyword>
<dbReference type="InterPro" id="IPR003675">
    <property type="entry name" value="Rce1/LyrA-like_dom"/>
</dbReference>
<keyword evidence="1" id="KW-0812">Transmembrane</keyword>
<keyword evidence="4" id="KW-1185">Reference proteome</keyword>
<sequence>MKKFKAICESVGYFLVFSFTPIICALIISLIYIFFNLLNLNLPQMSTYVMEIISCILIMIIFYFILKVKRVNFVDSIKLNKITVHSALSFIFLGLSVYFIFIILLNCIPFFQGNDTVSNTNDLHKSVNGINVVFLFVAKSISAPIVEEVTFRGLIYSKLKLAFPRLVSSLLVSIIFGIIHFSSSFLTVILAILLSLIFNYLVDKYNSVVPGILIHSAYNFMVTFIKYNINYLDFATCEIPIIVVSILTFIVSIICIIFDTKKLSSN</sequence>
<accession>A0ABT0NH13</accession>
<dbReference type="RefSeq" id="WP_249376583.1">
    <property type="nucleotide sequence ID" value="NZ_SNUZ01000007.1"/>
</dbReference>
<protein>
    <submittedName>
        <fullName evidence="3">CPBP family intramembrane metalloprotease</fullName>
    </submittedName>
</protein>
<feature type="transmembrane region" description="Helical" evidence="1">
    <location>
        <begin position="47"/>
        <end position="66"/>
    </location>
</feature>
<feature type="transmembrane region" description="Helical" evidence="1">
    <location>
        <begin position="12"/>
        <end position="35"/>
    </location>
</feature>
<name>A0ABT0NH13_9FIRM</name>
<gene>
    <name evidence="3" type="ORF">E2N93_05870</name>
</gene>
<evidence type="ECO:0000313" key="3">
    <source>
        <dbReference type="EMBL" id="MCL3787535.1"/>
    </source>
</evidence>
<dbReference type="Pfam" id="PF02517">
    <property type="entry name" value="Rce1-like"/>
    <property type="match status" value="1"/>
</dbReference>
<feature type="transmembrane region" description="Helical" evidence="1">
    <location>
        <begin position="209"/>
        <end position="227"/>
    </location>
</feature>
<keyword evidence="3" id="KW-0482">Metalloprotease</keyword>
<feature type="transmembrane region" description="Helical" evidence="1">
    <location>
        <begin position="239"/>
        <end position="258"/>
    </location>
</feature>
<feature type="domain" description="CAAX prenyl protease 2/Lysostaphin resistance protein A-like" evidence="2">
    <location>
        <begin position="131"/>
        <end position="221"/>
    </location>
</feature>
<feature type="transmembrane region" description="Helical" evidence="1">
    <location>
        <begin position="185"/>
        <end position="202"/>
    </location>
</feature>
<evidence type="ECO:0000313" key="4">
    <source>
        <dbReference type="Proteomes" id="UP001056693"/>
    </source>
</evidence>
<keyword evidence="1" id="KW-1133">Transmembrane helix</keyword>